<dbReference type="RefSeq" id="XP_002180762.1">
    <property type="nucleotide sequence ID" value="XM_002180726.1"/>
</dbReference>
<evidence type="ECO:0000313" key="3">
    <source>
        <dbReference type="EMBL" id="EEC47414.1"/>
    </source>
</evidence>
<feature type="transmembrane region" description="Helical" evidence="2">
    <location>
        <begin position="48"/>
        <end position="70"/>
    </location>
</feature>
<accession>B7G0Z5</accession>
<keyword evidence="2" id="KW-1133">Transmembrane helix</keyword>
<feature type="region of interest" description="Disordered" evidence="1">
    <location>
        <begin position="139"/>
        <end position="163"/>
    </location>
</feature>
<dbReference type="SUPFAM" id="SSF55486">
    <property type="entry name" value="Metalloproteases ('zincins'), catalytic domain"/>
    <property type="match status" value="1"/>
</dbReference>
<evidence type="ECO:0000313" key="4">
    <source>
        <dbReference type="Proteomes" id="UP000000759"/>
    </source>
</evidence>
<dbReference type="Gene3D" id="3.40.390.10">
    <property type="entry name" value="Collagenase (Catalytic Domain)"/>
    <property type="match status" value="1"/>
</dbReference>
<dbReference type="OrthoDB" id="40254at2759"/>
<keyword evidence="2" id="KW-0812">Transmembrane</keyword>
<evidence type="ECO:0000256" key="2">
    <source>
        <dbReference type="SAM" id="Phobius"/>
    </source>
</evidence>
<gene>
    <name evidence="3" type="ORF">PHATRDRAFT_36309</name>
</gene>
<reference evidence="3 4" key="1">
    <citation type="journal article" date="2008" name="Nature">
        <title>The Phaeodactylum genome reveals the evolutionary history of diatom genomes.</title>
        <authorList>
            <person name="Bowler C."/>
            <person name="Allen A.E."/>
            <person name="Badger J.H."/>
            <person name="Grimwood J."/>
            <person name="Jabbari K."/>
            <person name="Kuo A."/>
            <person name="Maheswari U."/>
            <person name="Martens C."/>
            <person name="Maumus F."/>
            <person name="Otillar R.P."/>
            <person name="Rayko E."/>
            <person name="Salamov A."/>
            <person name="Vandepoele K."/>
            <person name="Beszteri B."/>
            <person name="Gruber A."/>
            <person name="Heijde M."/>
            <person name="Katinka M."/>
            <person name="Mock T."/>
            <person name="Valentin K."/>
            <person name="Verret F."/>
            <person name="Berges J.A."/>
            <person name="Brownlee C."/>
            <person name="Cadoret J.P."/>
            <person name="Chiovitti A."/>
            <person name="Choi C.J."/>
            <person name="Coesel S."/>
            <person name="De Martino A."/>
            <person name="Detter J.C."/>
            <person name="Durkin C."/>
            <person name="Falciatore A."/>
            <person name="Fournet J."/>
            <person name="Haruta M."/>
            <person name="Huysman M.J."/>
            <person name="Jenkins B.D."/>
            <person name="Jiroutova K."/>
            <person name="Jorgensen R.E."/>
            <person name="Joubert Y."/>
            <person name="Kaplan A."/>
            <person name="Kroger N."/>
            <person name="Kroth P.G."/>
            <person name="La Roche J."/>
            <person name="Lindquist E."/>
            <person name="Lommer M."/>
            <person name="Martin-Jezequel V."/>
            <person name="Lopez P.J."/>
            <person name="Lucas S."/>
            <person name="Mangogna M."/>
            <person name="McGinnis K."/>
            <person name="Medlin L.K."/>
            <person name="Montsant A."/>
            <person name="Oudot-Le Secq M.P."/>
            <person name="Napoli C."/>
            <person name="Obornik M."/>
            <person name="Parker M.S."/>
            <person name="Petit J.L."/>
            <person name="Porcel B.M."/>
            <person name="Poulsen N."/>
            <person name="Robison M."/>
            <person name="Rychlewski L."/>
            <person name="Rynearson T.A."/>
            <person name="Schmutz J."/>
            <person name="Shapiro H."/>
            <person name="Siaut M."/>
            <person name="Stanley M."/>
            <person name="Sussman M.R."/>
            <person name="Taylor A.R."/>
            <person name="Vardi A."/>
            <person name="von Dassow P."/>
            <person name="Vyverman W."/>
            <person name="Willis A."/>
            <person name="Wyrwicz L.S."/>
            <person name="Rokhsar D.S."/>
            <person name="Weissenbach J."/>
            <person name="Armbrust E.V."/>
            <person name="Green B.R."/>
            <person name="Van de Peer Y."/>
            <person name="Grigoriev I.V."/>
        </authorList>
    </citation>
    <scope>NUCLEOTIDE SEQUENCE [LARGE SCALE GENOMIC DNA]</scope>
    <source>
        <strain evidence="3 4">CCAP 1055/1</strain>
    </source>
</reference>
<feature type="compositionally biased region" description="Low complexity" evidence="1">
    <location>
        <begin position="139"/>
        <end position="159"/>
    </location>
</feature>
<dbReference type="InParanoid" id="B7G0Z5"/>
<keyword evidence="2" id="KW-0472">Membrane</keyword>
<feature type="compositionally biased region" description="Low complexity" evidence="1">
    <location>
        <begin position="85"/>
        <end position="95"/>
    </location>
</feature>
<evidence type="ECO:0000256" key="1">
    <source>
        <dbReference type="SAM" id="MobiDB-lite"/>
    </source>
</evidence>
<protein>
    <submittedName>
        <fullName evidence="3">Uncharacterized protein</fullName>
    </submittedName>
</protein>
<dbReference type="PaxDb" id="2850-Phatr36309"/>
<reference evidence="4" key="2">
    <citation type="submission" date="2008-08" db="EMBL/GenBank/DDBJ databases">
        <authorList>
            <consortium name="Diatom Consortium"/>
            <person name="Grigoriev I."/>
            <person name="Grimwood J."/>
            <person name="Kuo A."/>
            <person name="Otillar R.P."/>
            <person name="Salamov A."/>
            <person name="Detter J.C."/>
            <person name="Lindquist E."/>
            <person name="Shapiro H."/>
            <person name="Lucas S."/>
            <person name="Glavina del Rio T."/>
            <person name="Pitluck S."/>
            <person name="Rokhsar D."/>
            <person name="Bowler C."/>
        </authorList>
    </citation>
    <scope>GENOME REANNOTATION</scope>
    <source>
        <strain evidence="4">CCAP 1055/1</strain>
    </source>
</reference>
<dbReference type="GO" id="GO:0008237">
    <property type="term" value="F:metallopeptidase activity"/>
    <property type="evidence" value="ECO:0007669"/>
    <property type="project" value="InterPro"/>
</dbReference>
<dbReference type="EMBL" id="CM000613">
    <property type="protein sequence ID" value="EEC47414.1"/>
    <property type="molecule type" value="Genomic_DNA"/>
</dbReference>
<dbReference type="InterPro" id="IPR024079">
    <property type="entry name" value="MetalloPept_cat_dom_sf"/>
</dbReference>
<dbReference type="KEGG" id="pti:PHATRDRAFT_36309"/>
<dbReference type="eggNOG" id="ENOG502SNJG">
    <property type="taxonomic scope" value="Eukaryota"/>
</dbReference>
<feature type="compositionally biased region" description="Polar residues" evidence="1">
    <location>
        <begin position="108"/>
        <end position="123"/>
    </location>
</feature>
<name>B7G0Z5_PHATC</name>
<dbReference type="Proteomes" id="UP000000759">
    <property type="component" value="Chromosome 10"/>
</dbReference>
<keyword evidence="4" id="KW-1185">Reference proteome</keyword>
<proteinExistence type="predicted"/>
<organism evidence="3 4">
    <name type="scientific">Phaeodactylum tricornutum (strain CCAP 1055/1)</name>
    <dbReference type="NCBI Taxonomy" id="556484"/>
    <lineage>
        <taxon>Eukaryota</taxon>
        <taxon>Sar</taxon>
        <taxon>Stramenopiles</taxon>
        <taxon>Ochrophyta</taxon>
        <taxon>Bacillariophyta</taxon>
        <taxon>Bacillariophyceae</taxon>
        <taxon>Bacillariophycidae</taxon>
        <taxon>Naviculales</taxon>
        <taxon>Phaeodactylaceae</taxon>
        <taxon>Phaeodactylum</taxon>
    </lineage>
</organism>
<dbReference type="GeneID" id="7201633"/>
<dbReference type="HOGENOM" id="CLU_521257_0_0_1"/>
<feature type="region of interest" description="Disordered" evidence="1">
    <location>
        <begin position="74"/>
        <end position="123"/>
    </location>
</feature>
<dbReference type="AlphaFoldDB" id="B7G0Z5"/>
<sequence>MRWTESGEGVDCDLEQSIEFSDEDDCTSGERSEDTSFGERVRVLRRTVCVLAFALFVVVVVTAITLGVVVSARNGNNRANPDAKSSLVSSSENGGSVDGKISEASARPTASPTTDPTAEPNSVAQNEFPVAPTAVPNAVVSSGSPSSIEASSEAPSHEPLLSSSPTLVAMEPVSPMAISTPIQTPELSPLPTARTSTPLPIRISPSASPLFPPSMIPTTPYPTGIPIGLPSTARYPATFAPSKEQEPLLVPATLPSSANLPGSTSTPRPSNVWIPMAHRWQTTSMVTNSNGEVTTIHNGDGLKLTLHNAMTEDWQATLVRAVQNWDNGVPDALTLAIAKVEEEPACEPEFGIFKICNGDYGATSWHGMNTVLLRGRFVVASTTRLNEYFLGTSSEATRLFTLCHEIGHGFGLPHGDEDFSNEDTGSCMDYTSNPSNNSEPNERNYSDLASLYGTVSPRRSLLTSSIVTPLLTTKPDWAKLQNATAELELRISNGEIWDSGYHIKLGDEFSAIVNVLPSSPENP</sequence>